<dbReference type="Proteomes" id="UP000193749">
    <property type="component" value="Unassembled WGS sequence"/>
</dbReference>
<dbReference type="OrthoDB" id="6515232at2"/>
<dbReference type="SUPFAM" id="SSF53756">
    <property type="entry name" value="UDP-Glycosyltransferase/glycogen phosphorylase"/>
    <property type="match status" value="1"/>
</dbReference>
<comment type="caution">
    <text evidence="3">The sequence shown here is derived from an EMBL/GenBank/DDBJ whole genome shotgun (WGS) entry which is preliminary data.</text>
</comment>
<dbReference type="Pfam" id="PF13439">
    <property type="entry name" value="Glyco_transf_4"/>
    <property type="match status" value="1"/>
</dbReference>
<evidence type="ECO:0000313" key="4">
    <source>
        <dbReference type="Proteomes" id="UP000193749"/>
    </source>
</evidence>
<feature type="domain" description="Glycosyltransferase subfamily 4-like N-terminal" evidence="2">
    <location>
        <begin position="71"/>
        <end position="144"/>
    </location>
</feature>
<dbReference type="GO" id="GO:0009103">
    <property type="term" value="P:lipopolysaccharide biosynthetic process"/>
    <property type="evidence" value="ECO:0007669"/>
    <property type="project" value="TreeGrafter"/>
</dbReference>
<dbReference type="RefSeq" id="WP_084878774.1">
    <property type="nucleotide sequence ID" value="NZ_MLJI01000002.1"/>
</dbReference>
<organism evidence="3 4">
    <name type="scientific">Pantoea cypripedii</name>
    <name type="common">Pectobacterium cypripedii</name>
    <name type="synonym">Erwinia cypripedii</name>
    <dbReference type="NCBI Taxonomy" id="55209"/>
    <lineage>
        <taxon>Bacteria</taxon>
        <taxon>Pseudomonadati</taxon>
        <taxon>Pseudomonadota</taxon>
        <taxon>Gammaproteobacteria</taxon>
        <taxon>Enterobacterales</taxon>
        <taxon>Erwiniaceae</taxon>
        <taxon>Pantoea</taxon>
    </lineage>
</organism>
<keyword evidence="1" id="KW-0808">Transferase</keyword>
<gene>
    <name evidence="3" type="ORF">HA50_21035</name>
</gene>
<name>A0A1X1EJM9_PANCY</name>
<dbReference type="EMBL" id="MLJI01000002">
    <property type="protein sequence ID" value="ORM89141.1"/>
    <property type="molecule type" value="Genomic_DNA"/>
</dbReference>
<evidence type="ECO:0000313" key="3">
    <source>
        <dbReference type="EMBL" id="ORM89141.1"/>
    </source>
</evidence>
<dbReference type="InterPro" id="IPR028098">
    <property type="entry name" value="Glyco_trans_4-like_N"/>
</dbReference>
<dbReference type="STRING" id="55209.HA50_21035"/>
<protein>
    <recommendedName>
        <fullName evidence="2">Glycosyltransferase subfamily 4-like N-terminal domain-containing protein</fullName>
    </recommendedName>
</protein>
<evidence type="ECO:0000259" key="2">
    <source>
        <dbReference type="Pfam" id="PF13439"/>
    </source>
</evidence>
<dbReference type="Gene3D" id="3.40.50.2000">
    <property type="entry name" value="Glycogen Phosphorylase B"/>
    <property type="match status" value="2"/>
</dbReference>
<dbReference type="AlphaFoldDB" id="A0A1X1EJM9"/>
<accession>A0A1X1EJM9</accession>
<reference evidence="3 4" key="1">
    <citation type="journal article" date="2017" name="Antonie Van Leeuwenhoek">
        <title>Phylogenomic resolution of the bacterial genus Pantoea and its relationship with Erwinia and Tatumella.</title>
        <authorList>
            <person name="Palmer M."/>
            <person name="Steenkamp E.T."/>
            <person name="Coetzee M.P."/>
            <person name="Chan W.Y."/>
            <person name="van Zyl E."/>
            <person name="De Maayer P."/>
            <person name="Coutinho T.A."/>
            <person name="Blom J."/>
            <person name="Smits T.H."/>
            <person name="Duffy B."/>
            <person name="Venter S.N."/>
        </authorList>
    </citation>
    <scope>NUCLEOTIDE SEQUENCE [LARGE SCALE GENOMIC DNA]</scope>
    <source>
        <strain evidence="3 4">LMG 2657</strain>
    </source>
</reference>
<sequence length="197" mass="22541">MKKIIYDLRWEGSHGIGRFSTEITKRIKFDKYFNAKVKPTSVFDVFVTGWTLLFTKDIYFTPGFNAQFIAAKRSIITIHDLNHIDTPGNSSLLKRIYYNLILKRGCKKALFILTVSEFSKNRIIEWSGVDSSKVIVVGNGVSSDFTPEVKPYEPGYKYLFCVSNRKSHKNEFRLIEAFAKVNADKNINLLLSGGGYF</sequence>
<dbReference type="PANTHER" id="PTHR46401">
    <property type="entry name" value="GLYCOSYLTRANSFERASE WBBK-RELATED"/>
    <property type="match status" value="1"/>
</dbReference>
<evidence type="ECO:0000256" key="1">
    <source>
        <dbReference type="ARBA" id="ARBA00022679"/>
    </source>
</evidence>
<dbReference type="GO" id="GO:0016757">
    <property type="term" value="F:glycosyltransferase activity"/>
    <property type="evidence" value="ECO:0007669"/>
    <property type="project" value="TreeGrafter"/>
</dbReference>
<keyword evidence="4" id="KW-1185">Reference proteome</keyword>
<dbReference type="PANTHER" id="PTHR46401:SF2">
    <property type="entry name" value="GLYCOSYLTRANSFERASE WBBK-RELATED"/>
    <property type="match status" value="1"/>
</dbReference>
<proteinExistence type="predicted"/>